<dbReference type="EMBL" id="JAKIKS010000099">
    <property type="protein sequence ID" value="MCL1126651.1"/>
    <property type="molecule type" value="Genomic_DNA"/>
</dbReference>
<protein>
    <submittedName>
        <fullName evidence="2">IS630 transposase-related protein</fullName>
    </submittedName>
</protein>
<accession>A0ABT0LHP7</accession>
<gene>
    <name evidence="2" type="ORF">L2764_19720</name>
</gene>
<evidence type="ECO:0000259" key="1">
    <source>
        <dbReference type="Pfam" id="PF01710"/>
    </source>
</evidence>
<feature type="domain" description="Transposase Synechocystis PCC 6803" evidence="1">
    <location>
        <begin position="1"/>
        <end position="102"/>
    </location>
</feature>
<keyword evidence="3" id="KW-1185">Reference proteome</keyword>
<evidence type="ECO:0000313" key="3">
    <source>
        <dbReference type="Proteomes" id="UP001203423"/>
    </source>
</evidence>
<sequence>MTYSIDLRRKVLFYKEKHQLTFEQTSQHVEINIATLFRWKNKMEPCSKRNKPATKVDMMALKRDIDDHPDDYQWERAIRLNVGQPTIHYALKRLKISYKKTLKHPKTS</sequence>
<dbReference type="RefSeq" id="WP_248942064.1">
    <property type="nucleotide sequence ID" value="NZ_JAKIKS010000099.1"/>
</dbReference>
<comment type="caution">
    <text evidence="2">The sequence shown here is derived from an EMBL/GenBank/DDBJ whole genome shotgun (WGS) entry which is preliminary data.</text>
</comment>
<dbReference type="Pfam" id="PF01710">
    <property type="entry name" value="HTH_Tnp_IS630"/>
    <property type="match status" value="1"/>
</dbReference>
<proteinExistence type="predicted"/>
<reference evidence="2 3" key="1">
    <citation type="submission" date="2022-01" db="EMBL/GenBank/DDBJ databases">
        <title>Whole genome-based taxonomy of the Shewanellaceae.</title>
        <authorList>
            <person name="Martin-Rodriguez A.J."/>
        </authorList>
    </citation>
    <scope>NUCLEOTIDE SEQUENCE [LARGE SCALE GENOMIC DNA]</scope>
    <source>
        <strain evidence="2 3">DSM 17177</strain>
    </source>
</reference>
<organism evidence="2 3">
    <name type="scientific">Shewanella surugensis</name>
    <dbReference type="NCBI Taxonomy" id="212020"/>
    <lineage>
        <taxon>Bacteria</taxon>
        <taxon>Pseudomonadati</taxon>
        <taxon>Pseudomonadota</taxon>
        <taxon>Gammaproteobacteria</taxon>
        <taxon>Alteromonadales</taxon>
        <taxon>Shewanellaceae</taxon>
        <taxon>Shewanella</taxon>
    </lineage>
</organism>
<evidence type="ECO:0000313" key="2">
    <source>
        <dbReference type="EMBL" id="MCL1126651.1"/>
    </source>
</evidence>
<name>A0ABT0LHP7_9GAMM</name>
<dbReference type="Proteomes" id="UP001203423">
    <property type="component" value="Unassembled WGS sequence"/>
</dbReference>
<dbReference type="InterPro" id="IPR002622">
    <property type="entry name" value="Transposase_14"/>
</dbReference>